<reference evidence="1 2" key="1">
    <citation type="submission" date="2017-12" db="EMBL/GenBank/DDBJ databases">
        <authorList>
            <person name="Pombert J.-F."/>
            <person name="Haag K.L."/>
            <person name="Ebert D."/>
        </authorList>
    </citation>
    <scope>NUCLEOTIDE SEQUENCE [LARGE SCALE GENOMIC DNA]</scope>
    <source>
        <strain evidence="1">IL-G-3</strain>
    </source>
</reference>
<evidence type="ECO:0000313" key="1">
    <source>
        <dbReference type="EMBL" id="TBU13464.1"/>
    </source>
</evidence>
<accession>A0A4Q9LXM4</accession>
<dbReference type="VEuPathDB" id="MicrosporidiaDB:CWI38_0424p0020"/>
<name>A0A4Q9LXM4_9MICR</name>
<dbReference type="EMBL" id="PITK01000424">
    <property type="protein sequence ID" value="TBU13464.1"/>
    <property type="molecule type" value="Genomic_DNA"/>
</dbReference>
<organism evidence="1 2">
    <name type="scientific">Hamiltosporidium tvaerminnensis</name>
    <dbReference type="NCBI Taxonomy" id="1176355"/>
    <lineage>
        <taxon>Eukaryota</taxon>
        <taxon>Fungi</taxon>
        <taxon>Fungi incertae sedis</taxon>
        <taxon>Microsporidia</taxon>
        <taxon>Dubosqiidae</taxon>
        <taxon>Hamiltosporidium</taxon>
    </lineage>
</organism>
<protein>
    <submittedName>
        <fullName evidence="1">Uncharacterized protein</fullName>
    </submittedName>
</protein>
<sequence>MNGDSNFFNEYNKNVVLSHNTKKNDHSDMTFDSSRTKEDINREFDDIKLKICGECCDIYQN</sequence>
<dbReference type="Proteomes" id="UP000292282">
    <property type="component" value="Unassembled WGS sequence"/>
</dbReference>
<keyword evidence="2" id="KW-1185">Reference proteome</keyword>
<feature type="non-terminal residue" evidence="1">
    <location>
        <position position="61"/>
    </location>
</feature>
<proteinExistence type="predicted"/>
<dbReference type="AlphaFoldDB" id="A0A4Q9LXM4"/>
<comment type="caution">
    <text evidence="1">The sequence shown here is derived from an EMBL/GenBank/DDBJ whole genome shotgun (WGS) entry which is preliminary data.</text>
</comment>
<gene>
    <name evidence="1" type="ORF">CWI38_0424p0020</name>
</gene>
<evidence type="ECO:0000313" key="2">
    <source>
        <dbReference type="Proteomes" id="UP000292282"/>
    </source>
</evidence>